<protein>
    <submittedName>
        <fullName evidence="1">Uncharacterized protein</fullName>
    </submittedName>
</protein>
<dbReference type="OrthoDB" id="3478973at2"/>
<dbReference type="AlphaFoldDB" id="A0A1K2EB73"/>
<accession>A0A1K2EB73</accession>
<name>A0A1K2EB73_STRAR</name>
<reference evidence="1 2" key="1">
    <citation type="submission" date="2016-11" db="EMBL/GenBank/DDBJ databases">
        <authorList>
            <person name="Jaros S."/>
            <person name="Januszkiewicz K."/>
            <person name="Wedrychowicz H."/>
        </authorList>
    </citation>
    <scope>NUCLEOTIDE SEQUENCE [LARGE SCALE GENOMIC DNA]</scope>
    <source>
        <strain evidence="1 2">OK807</strain>
    </source>
</reference>
<dbReference type="EMBL" id="FPJO01000018">
    <property type="protein sequence ID" value="SFY32204.1"/>
    <property type="molecule type" value="Genomic_DNA"/>
</dbReference>
<sequence>MFEEKLEALSQVMAEHMAMPFPPGFRGLDIQDQDMVMLDADVYGYALGVLEGPLDEQRGEGLIRLTAVFEKVLPAIDDEYATRYYTRVRDMTVLAAEVETLREK</sequence>
<proteinExistence type="predicted"/>
<organism evidence="1 2">
    <name type="scientific">Streptomyces atratus</name>
    <dbReference type="NCBI Taxonomy" id="1893"/>
    <lineage>
        <taxon>Bacteria</taxon>
        <taxon>Bacillati</taxon>
        <taxon>Actinomycetota</taxon>
        <taxon>Actinomycetes</taxon>
        <taxon>Kitasatosporales</taxon>
        <taxon>Streptomycetaceae</taxon>
        <taxon>Streptomyces</taxon>
    </lineage>
</organism>
<evidence type="ECO:0000313" key="1">
    <source>
        <dbReference type="EMBL" id="SFY32204.1"/>
    </source>
</evidence>
<evidence type="ECO:0000313" key="2">
    <source>
        <dbReference type="Proteomes" id="UP000181909"/>
    </source>
</evidence>
<dbReference type="Proteomes" id="UP000181909">
    <property type="component" value="Unassembled WGS sequence"/>
</dbReference>
<gene>
    <name evidence="1" type="ORF">SAMN02787144_10181</name>
</gene>
<dbReference type="RefSeq" id="WP_072487628.1">
    <property type="nucleotide sequence ID" value="NZ_CP108276.1"/>
</dbReference>